<dbReference type="GO" id="GO:0042352">
    <property type="term" value="P:GDP-L-fucose salvage"/>
    <property type="evidence" value="ECO:0007669"/>
    <property type="project" value="TreeGrafter"/>
</dbReference>
<comment type="similarity">
    <text evidence="5">Belongs to the GHMP kinase family.</text>
</comment>
<organism evidence="8 9">
    <name type="scientific">Candidatus Polarisedimenticola svalbardensis</name>
    <dbReference type="NCBI Taxonomy" id="2886004"/>
    <lineage>
        <taxon>Bacteria</taxon>
        <taxon>Pseudomonadati</taxon>
        <taxon>Acidobacteriota</taxon>
        <taxon>Candidatus Polarisedimenticolia</taxon>
        <taxon>Candidatus Polarisedimenticolales</taxon>
        <taxon>Candidatus Polarisedimenticolaceae</taxon>
        <taxon>Candidatus Polarisedimenticola</taxon>
    </lineage>
</organism>
<evidence type="ECO:0000259" key="7">
    <source>
        <dbReference type="Pfam" id="PF08544"/>
    </source>
</evidence>
<dbReference type="PRINTS" id="PR00960">
    <property type="entry name" value="LMBPPROTEIN"/>
</dbReference>
<evidence type="ECO:0000256" key="2">
    <source>
        <dbReference type="ARBA" id="ARBA00022741"/>
    </source>
</evidence>
<dbReference type="InterPro" id="IPR006204">
    <property type="entry name" value="GHMP_kinase_N_dom"/>
</dbReference>
<evidence type="ECO:0000313" key="9">
    <source>
        <dbReference type="Proteomes" id="UP000648239"/>
    </source>
</evidence>
<feature type="domain" description="GHMP kinase C-terminal" evidence="7">
    <location>
        <begin position="242"/>
        <end position="321"/>
    </location>
</feature>
<evidence type="ECO:0000313" key="8">
    <source>
        <dbReference type="EMBL" id="MBD3868316.1"/>
    </source>
</evidence>
<name>A0A8J6XXA4_9BACT</name>
<gene>
    <name evidence="8" type="ORF">IFK94_09340</name>
</gene>
<dbReference type="Pfam" id="PF08544">
    <property type="entry name" value="GHMP_kinases_C"/>
    <property type="match status" value="1"/>
</dbReference>
<evidence type="ECO:0000256" key="4">
    <source>
        <dbReference type="ARBA" id="ARBA00022840"/>
    </source>
</evidence>
<evidence type="ECO:0000256" key="1">
    <source>
        <dbReference type="ARBA" id="ARBA00022679"/>
    </source>
</evidence>
<proteinExistence type="inferred from homology"/>
<dbReference type="PANTHER" id="PTHR32463">
    <property type="entry name" value="L-FUCOSE KINASE"/>
    <property type="match status" value="1"/>
</dbReference>
<keyword evidence="2" id="KW-0547">Nucleotide-binding</keyword>
<dbReference type="AlphaFoldDB" id="A0A8J6XXA4"/>
<dbReference type="GO" id="GO:0005524">
    <property type="term" value="F:ATP binding"/>
    <property type="evidence" value="ECO:0007669"/>
    <property type="project" value="UniProtKB-KW"/>
</dbReference>
<protein>
    <submittedName>
        <fullName evidence="8">GHMP kinase</fullName>
    </submittedName>
</protein>
<dbReference type="SUPFAM" id="SSF54211">
    <property type="entry name" value="Ribosomal protein S5 domain 2-like"/>
    <property type="match status" value="1"/>
</dbReference>
<dbReference type="InterPro" id="IPR001174">
    <property type="entry name" value="HddA/FKP"/>
</dbReference>
<dbReference type="InterPro" id="IPR020568">
    <property type="entry name" value="Ribosomal_Su5_D2-typ_SF"/>
</dbReference>
<dbReference type="Pfam" id="PF00288">
    <property type="entry name" value="GHMP_kinases_N"/>
    <property type="match status" value="1"/>
</dbReference>
<dbReference type="InterPro" id="IPR052203">
    <property type="entry name" value="GHMP_Kinase-Related"/>
</dbReference>
<evidence type="ECO:0000256" key="5">
    <source>
        <dbReference type="ARBA" id="ARBA00038121"/>
    </source>
</evidence>
<reference evidence="8 9" key="1">
    <citation type="submission" date="2020-08" db="EMBL/GenBank/DDBJ databases">
        <title>Acidobacteriota in marine sediments use diverse sulfur dissimilation pathways.</title>
        <authorList>
            <person name="Wasmund K."/>
        </authorList>
    </citation>
    <scope>NUCLEOTIDE SEQUENCE [LARGE SCALE GENOMIC DNA]</scope>
    <source>
        <strain evidence="8">MAG AM4</strain>
    </source>
</reference>
<accession>A0A8J6XXA4</accession>
<dbReference type="EMBL" id="JACXWD010000028">
    <property type="protein sequence ID" value="MBD3868316.1"/>
    <property type="molecule type" value="Genomic_DNA"/>
</dbReference>
<dbReference type="Gene3D" id="3.30.230.120">
    <property type="match status" value="1"/>
</dbReference>
<comment type="caution">
    <text evidence="8">The sequence shown here is derived from an EMBL/GenBank/DDBJ whole genome shotgun (WGS) entry which is preliminary data.</text>
</comment>
<keyword evidence="3 8" id="KW-0418">Kinase</keyword>
<dbReference type="Proteomes" id="UP000648239">
    <property type="component" value="Unassembled WGS sequence"/>
</dbReference>
<feature type="domain" description="GHMP kinase N-terminal" evidence="6">
    <location>
        <begin position="99"/>
        <end position="173"/>
    </location>
</feature>
<dbReference type="InterPro" id="IPR036554">
    <property type="entry name" value="GHMP_kinase_C_sf"/>
</dbReference>
<sequence>MKRQPVLLSTAPTRIDLAGGTLDIWPLSVLVPGAVTVNLAVGLNAEVRIEPLATKRGTGPRMEIVSRDRSARAVRKLPVDPLKVDGPLALLVRLAASFAPARSFRMTCRAEAPAGAGLGGSSTLGIAAAGVLNRYTAAGLNREQLLQRVLNLETIELKVPTGNQDHLAAVHGGLAAYRHTADGTERKAIPVPGGLGERLVLAYTGLPRNSGASNWDMFRRYIDGEGSTVRRLEAIARIAAQMAEALAEGDLNEVGRLIGEEGKLRNRLAPSVATPEIRTVGTAARRAGALGVKVCGAGGGGCMVALTSEGRREAVARAMAASGCRILDAGLGVRGLRVRELPATPP</sequence>
<dbReference type="PANTHER" id="PTHR32463:SF0">
    <property type="entry name" value="L-FUCOSE KINASE"/>
    <property type="match status" value="1"/>
</dbReference>
<dbReference type="InterPro" id="IPR013750">
    <property type="entry name" value="GHMP_kinase_C_dom"/>
</dbReference>
<evidence type="ECO:0000256" key="3">
    <source>
        <dbReference type="ARBA" id="ARBA00022777"/>
    </source>
</evidence>
<dbReference type="GO" id="GO:0050201">
    <property type="term" value="F:fucokinase activity"/>
    <property type="evidence" value="ECO:0007669"/>
    <property type="project" value="TreeGrafter"/>
</dbReference>
<dbReference type="SUPFAM" id="SSF55060">
    <property type="entry name" value="GHMP Kinase, C-terminal domain"/>
    <property type="match status" value="1"/>
</dbReference>
<evidence type="ECO:0000259" key="6">
    <source>
        <dbReference type="Pfam" id="PF00288"/>
    </source>
</evidence>
<keyword evidence="1" id="KW-0808">Transferase</keyword>
<keyword evidence="4" id="KW-0067">ATP-binding</keyword>